<feature type="transmembrane region" description="Helical" evidence="6">
    <location>
        <begin position="101"/>
        <end position="120"/>
    </location>
</feature>
<evidence type="ECO:0000256" key="4">
    <source>
        <dbReference type="ARBA" id="ARBA00022989"/>
    </source>
</evidence>
<organism evidence="7 8">
    <name type="scientific">Triparma retinervis</name>
    <dbReference type="NCBI Taxonomy" id="2557542"/>
    <lineage>
        <taxon>Eukaryota</taxon>
        <taxon>Sar</taxon>
        <taxon>Stramenopiles</taxon>
        <taxon>Ochrophyta</taxon>
        <taxon>Bolidophyceae</taxon>
        <taxon>Parmales</taxon>
        <taxon>Triparmaceae</taxon>
        <taxon>Triparma</taxon>
    </lineage>
</organism>
<feature type="transmembrane region" description="Helical" evidence="6">
    <location>
        <begin position="153"/>
        <end position="172"/>
    </location>
</feature>
<dbReference type="GO" id="GO:0000139">
    <property type="term" value="C:Golgi membrane"/>
    <property type="evidence" value="ECO:0007669"/>
    <property type="project" value="TreeGrafter"/>
</dbReference>
<evidence type="ECO:0000256" key="2">
    <source>
        <dbReference type="ARBA" id="ARBA00006293"/>
    </source>
</evidence>
<dbReference type="InterPro" id="IPR007881">
    <property type="entry name" value="UNC-50"/>
</dbReference>
<keyword evidence="4 6" id="KW-1133">Transmembrane helix</keyword>
<keyword evidence="5 6" id="KW-0472">Membrane</keyword>
<comment type="subcellular location">
    <subcellularLocation>
        <location evidence="1">Membrane</location>
        <topology evidence="1">Multi-pass membrane protein</topology>
    </subcellularLocation>
</comment>
<dbReference type="PANTHER" id="PTHR12841:SF6">
    <property type="entry name" value="PROTEIN UNC-50 HOMOLOG"/>
    <property type="match status" value="1"/>
</dbReference>
<keyword evidence="8" id="KW-1185">Reference proteome</keyword>
<dbReference type="AlphaFoldDB" id="A0A9W7E9H3"/>
<evidence type="ECO:0000313" key="8">
    <source>
        <dbReference type="Proteomes" id="UP001165082"/>
    </source>
</evidence>
<dbReference type="Pfam" id="PF05216">
    <property type="entry name" value="UNC-50"/>
    <property type="match status" value="1"/>
</dbReference>
<reference evidence="7" key="1">
    <citation type="submission" date="2022-07" db="EMBL/GenBank/DDBJ databases">
        <title>Genome analysis of Parmales, a sister group of diatoms, reveals the evolutionary specialization of diatoms from phago-mixotrophs to photoautotrophs.</title>
        <authorList>
            <person name="Ban H."/>
            <person name="Sato S."/>
            <person name="Yoshikawa S."/>
            <person name="Kazumasa Y."/>
            <person name="Nakamura Y."/>
            <person name="Ichinomiya M."/>
            <person name="Saitoh K."/>
            <person name="Sato N."/>
            <person name="Blanc-Mathieu R."/>
            <person name="Endo H."/>
            <person name="Kuwata A."/>
            <person name="Ogata H."/>
        </authorList>
    </citation>
    <scope>NUCLEOTIDE SEQUENCE</scope>
</reference>
<dbReference type="PANTHER" id="PTHR12841">
    <property type="entry name" value="PROTEIN UNC-50 HOMOLOG"/>
    <property type="match status" value="1"/>
</dbReference>
<accession>A0A9W7E9H3</accession>
<dbReference type="Proteomes" id="UP001165082">
    <property type="component" value="Unassembled WGS sequence"/>
</dbReference>
<feature type="transmembrane region" description="Helical" evidence="6">
    <location>
        <begin position="213"/>
        <end position="235"/>
    </location>
</feature>
<evidence type="ECO:0000256" key="6">
    <source>
        <dbReference type="SAM" id="Phobius"/>
    </source>
</evidence>
<keyword evidence="3 6" id="KW-0812">Transmembrane</keyword>
<evidence type="ECO:0000256" key="5">
    <source>
        <dbReference type="ARBA" id="ARBA00023136"/>
    </source>
</evidence>
<name>A0A9W7E9H3_9STRA</name>
<gene>
    <name evidence="7" type="ORF">TrRE_jg6552</name>
</gene>
<comment type="similarity">
    <text evidence="2">Belongs to the unc-50 family.</text>
</comment>
<sequence length="249" mass="28633">MLPSHGTGVRYNSSQSPCLQLFSRTFHISQMDMGSALDTMQMLCSRDPSQAYKSSYYRKQTKDHWSRDDPAFLVLQTLLHVISTICYTIAFNLPFLSSLRLFLTFLLLHLFFGFLLSSLLRHLANTHLVARRNHSVSQNVEHLYAFDIHANSYFVLFLYLHLLQFFLLPLLLSTTFLSLLLSNLLYLIAFSHYFYITHLGYRALPFLRNTEYFLYPIVAMGGLTALSLIGHPLGISANAARICMYLLVE</sequence>
<evidence type="ECO:0000256" key="3">
    <source>
        <dbReference type="ARBA" id="ARBA00022692"/>
    </source>
</evidence>
<comment type="caution">
    <text evidence="7">The sequence shown here is derived from an EMBL/GenBank/DDBJ whole genome shotgun (WGS) entry which is preliminary data.</text>
</comment>
<evidence type="ECO:0000313" key="7">
    <source>
        <dbReference type="EMBL" id="GMH70413.1"/>
    </source>
</evidence>
<feature type="transmembrane region" description="Helical" evidence="6">
    <location>
        <begin position="71"/>
        <end position="89"/>
    </location>
</feature>
<evidence type="ECO:0000256" key="1">
    <source>
        <dbReference type="ARBA" id="ARBA00004141"/>
    </source>
</evidence>
<dbReference type="OrthoDB" id="10027013at2759"/>
<feature type="transmembrane region" description="Helical" evidence="6">
    <location>
        <begin position="184"/>
        <end position="201"/>
    </location>
</feature>
<evidence type="ECO:0008006" key="9">
    <source>
        <dbReference type="Google" id="ProtNLM"/>
    </source>
</evidence>
<dbReference type="EMBL" id="BRXZ01004199">
    <property type="protein sequence ID" value="GMH70413.1"/>
    <property type="molecule type" value="Genomic_DNA"/>
</dbReference>
<proteinExistence type="inferred from homology"/>
<protein>
    <recommendedName>
        <fullName evidence="9">UNC-50-like protein</fullName>
    </recommendedName>
</protein>